<dbReference type="STRING" id="728.VY92_07760"/>
<evidence type="ECO:0000256" key="18">
    <source>
        <dbReference type="ARBA" id="ARBA00032510"/>
    </source>
</evidence>
<dbReference type="InterPro" id="IPR013221">
    <property type="entry name" value="Mur_ligase_cen"/>
</dbReference>
<dbReference type="OrthoDB" id="9809356at2"/>
<evidence type="ECO:0000259" key="24">
    <source>
        <dbReference type="Pfam" id="PF02875"/>
    </source>
</evidence>
<dbReference type="NCBIfam" id="NF008101">
    <property type="entry name" value="PRK10846.1"/>
    <property type="match status" value="1"/>
</dbReference>
<name>A0A0F5EVY6_AVIPA</name>
<dbReference type="EMBL" id="UFSW01000001">
    <property type="protein sequence ID" value="SUU96909.1"/>
    <property type="molecule type" value="Genomic_DNA"/>
</dbReference>
<comment type="catalytic activity">
    <reaction evidence="22">
        <text>7,8-dihydropteroate + L-glutamate + ATP = 7,8-dihydrofolate + ADP + phosphate + H(+)</text>
        <dbReference type="Rhea" id="RHEA:23584"/>
        <dbReference type="ChEBI" id="CHEBI:15378"/>
        <dbReference type="ChEBI" id="CHEBI:17839"/>
        <dbReference type="ChEBI" id="CHEBI:29985"/>
        <dbReference type="ChEBI" id="CHEBI:30616"/>
        <dbReference type="ChEBI" id="CHEBI:43474"/>
        <dbReference type="ChEBI" id="CHEBI:57451"/>
        <dbReference type="ChEBI" id="CHEBI:456216"/>
        <dbReference type="EC" id="6.3.2.12"/>
    </reaction>
</comment>
<dbReference type="Gene3D" id="3.90.190.20">
    <property type="entry name" value="Mur ligase, C-terminal domain"/>
    <property type="match status" value="1"/>
</dbReference>
<dbReference type="InterPro" id="IPR018109">
    <property type="entry name" value="Folylpolyglutamate_synth_CS"/>
</dbReference>
<dbReference type="Proteomes" id="UP000254620">
    <property type="component" value="Unassembled WGS sequence"/>
</dbReference>
<evidence type="ECO:0000256" key="11">
    <source>
        <dbReference type="ARBA" id="ARBA00022723"/>
    </source>
</evidence>
<evidence type="ECO:0000256" key="7">
    <source>
        <dbReference type="ARBA" id="ARBA00013023"/>
    </source>
</evidence>
<keyword evidence="14" id="KW-0460">Magnesium</keyword>
<keyword evidence="13 23" id="KW-0067">ATP-binding</keyword>
<evidence type="ECO:0000256" key="10">
    <source>
        <dbReference type="ARBA" id="ARBA00022598"/>
    </source>
</evidence>
<dbReference type="InterPro" id="IPR001645">
    <property type="entry name" value="Folylpolyglutamate_synth"/>
</dbReference>
<dbReference type="InterPro" id="IPR004101">
    <property type="entry name" value="Mur_ligase_C"/>
</dbReference>
<evidence type="ECO:0000256" key="20">
    <source>
        <dbReference type="ARBA" id="ARBA00047808"/>
    </source>
</evidence>
<comment type="catalytic activity">
    <reaction evidence="19">
        <text>(6S)-5,6,7,8-tetrahydrofolyl-(gamma-L-Glu)(n) + L-glutamate + ATP = (6S)-5,6,7,8-tetrahydrofolyl-(gamma-L-Glu)(n+1) + ADP + phosphate + H(+)</text>
        <dbReference type="Rhea" id="RHEA:10580"/>
        <dbReference type="Rhea" id="RHEA-COMP:14738"/>
        <dbReference type="Rhea" id="RHEA-COMP:14740"/>
        <dbReference type="ChEBI" id="CHEBI:15378"/>
        <dbReference type="ChEBI" id="CHEBI:29985"/>
        <dbReference type="ChEBI" id="CHEBI:30616"/>
        <dbReference type="ChEBI" id="CHEBI:43474"/>
        <dbReference type="ChEBI" id="CHEBI:141005"/>
        <dbReference type="ChEBI" id="CHEBI:456216"/>
        <dbReference type="EC" id="6.3.2.17"/>
    </reaction>
</comment>
<evidence type="ECO:0000256" key="21">
    <source>
        <dbReference type="ARBA" id="ARBA00049035"/>
    </source>
</evidence>
<dbReference type="Pfam" id="PF08245">
    <property type="entry name" value="Mur_ligase_M"/>
    <property type="match status" value="1"/>
</dbReference>
<evidence type="ECO:0000256" key="3">
    <source>
        <dbReference type="ARBA" id="ARBA00004799"/>
    </source>
</evidence>
<comment type="catalytic activity">
    <reaction evidence="20">
        <text>10-formyltetrahydrofolyl-(gamma-L-Glu)(n) + L-glutamate + ATP = 10-formyltetrahydrofolyl-(gamma-L-Glu)(n+1) + ADP + phosphate + H(+)</text>
        <dbReference type="Rhea" id="RHEA:51904"/>
        <dbReference type="Rhea" id="RHEA-COMP:13088"/>
        <dbReference type="Rhea" id="RHEA-COMP:14300"/>
        <dbReference type="ChEBI" id="CHEBI:15378"/>
        <dbReference type="ChEBI" id="CHEBI:29985"/>
        <dbReference type="ChEBI" id="CHEBI:30616"/>
        <dbReference type="ChEBI" id="CHEBI:43474"/>
        <dbReference type="ChEBI" id="CHEBI:134413"/>
        <dbReference type="ChEBI" id="CHEBI:456216"/>
        <dbReference type="EC" id="6.3.2.17"/>
    </reaction>
</comment>
<dbReference type="UniPathway" id="UPA00077">
    <property type="reaction ID" value="UER00157"/>
</dbReference>
<evidence type="ECO:0000256" key="5">
    <source>
        <dbReference type="ARBA" id="ARBA00008276"/>
    </source>
</evidence>
<evidence type="ECO:0000256" key="12">
    <source>
        <dbReference type="ARBA" id="ARBA00022741"/>
    </source>
</evidence>
<dbReference type="PIRSF" id="PIRSF001563">
    <property type="entry name" value="Folylpolyglu_synth"/>
    <property type="match status" value="1"/>
</dbReference>
<comment type="subunit">
    <text evidence="6">Monomer.</text>
</comment>
<dbReference type="PROSITE" id="PS01011">
    <property type="entry name" value="FOLYLPOLYGLU_SYNT_1"/>
    <property type="match status" value="1"/>
</dbReference>
<comment type="function">
    <text evidence="2">Functions in two distinct reactions of the de novo folate biosynthetic pathway. Catalyzes the addition of a glutamate residue to dihydropteroate (7,8-dihydropteroate or H2Pte) to form dihydrofolate (7,8-dihydrofolate monoglutamate or H2Pte-Glu). Also catalyzes successive additions of L-glutamate to tetrahydrofolate or 10-formyltetrahydrofolate or 5,10-methylenetetrahydrofolate, leading to folylpolyglutamate derivatives.</text>
</comment>
<evidence type="ECO:0000256" key="14">
    <source>
        <dbReference type="ARBA" id="ARBA00022842"/>
    </source>
</evidence>
<dbReference type="GO" id="GO:0046872">
    <property type="term" value="F:metal ion binding"/>
    <property type="evidence" value="ECO:0007669"/>
    <property type="project" value="UniProtKB-KW"/>
</dbReference>
<dbReference type="GO" id="GO:0046654">
    <property type="term" value="P:tetrahydrofolate biosynthetic process"/>
    <property type="evidence" value="ECO:0007669"/>
    <property type="project" value="UniProtKB-UniPathway"/>
</dbReference>
<feature type="domain" description="Mur ligase C-terminal" evidence="24">
    <location>
        <begin position="314"/>
        <end position="431"/>
    </location>
</feature>
<gene>
    <name evidence="26" type="primary">folC</name>
    <name evidence="26" type="ORF">NCTC10926_00262</name>
</gene>
<evidence type="ECO:0000256" key="13">
    <source>
        <dbReference type="ARBA" id="ARBA00022840"/>
    </source>
</evidence>
<comment type="cofactor">
    <cofactor evidence="1">
        <name>Mg(2+)</name>
        <dbReference type="ChEBI" id="CHEBI:18420"/>
    </cofactor>
</comment>
<dbReference type="SUPFAM" id="SSF53244">
    <property type="entry name" value="MurD-like peptide ligases, peptide-binding domain"/>
    <property type="match status" value="1"/>
</dbReference>
<dbReference type="Pfam" id="PF02875">
    <property type="entry name" value="Mur_ligase_C"/>
    <property type="match status" value="1"/>
</dbReference>
<dbReference type="Gene3D" id="3.40.1190.10">
    <property type="entry name" value="Mur-like, catalytic domain"/>
    <property type="match status" value="1"/>
</dbReference>
<dbReference type="eggNOG" id="COG0285">
    <property type="taxonomic scope" value="Bacteria"/>
</dbReference>
<dbReference type="NCBIfam" id="TIGR01499">
    <property type="entry name" value="folC"/>
    <property type="match status" value="1"/>
</dbReference>
<evidence type="ECO:0000256" key="2">
    <source>
        <dbReference type="ARBA" id="ARBA00002714"/>
    </source>
</evidence>
<comment type="similarity">
    <text evidence="5 23">Belongs to the folylpolyglutamate synthase family.</text>
</comment>
<evidence type="ECO:0000256" key="15">
    <source>
        <dbReference type="ARBA" id="ARBA00022909"/>
    </source>
</evidence>
<evidence type="ECO:0000256" key="4">
    <source>
        <dbReference type="ARBA" id="ARBA00005150"/>
    </source>
</evidence>
<comment type="pathway">
    <text evidence="4">Cofactor biosynthesis; tetrahydrofolylpolyglutamate biosynthesis.</text>
</comment>
<dbReference type="GO" id="GO:0008841">
    <property type="term" value="F:dihydrofolate synthase activity"/>
    <property type="evidence" value="ECO:0007669"/>
    <property type="project" value="UniProtKB-EC"/>
</dbReference>
<evidence type="ECO:0000256" key="9">
    <source>
        <dbReference type="ARBA" id="ARBA00019357"/>
    </source>
</evidence>
<dbReference type="InterPro" id="IPR036565">
    <property type="entry name" value="Mur-like_cat_sf"/>
</dbReference>
<dbReference type="EC" id="6.3.2.12" evidence="7"/>
<evidence type="ECO:0000256" key="22">
    <source>
        <dbReference type="ARBA" id="ARBA00049161"/>
    </source>
</evidence>
<evidence type="ECO:0000256" key="17">
    <source>
        <dbReference type="ARBA" id="ARBA00030592"/>
    </source>
</evidence>
<dbReference type="PROSITE" id="PS01012">
    <property type="entry name" value="FOLYLPOLYGLU_SYNT_2"/>
    <property type="match status" value="1"/>
</dbReference>
<dbReference type="SUPFAM" id="SSF53623">
    <property type="entry name" value="MurD-like peptide ligases, catalytic domain"/>
    <property type="match status" value="1"/>
</dbReference>
<evidence type="ECO:0000256" key="1">
    <source>
        <dbReference type="ARBA" id="ARBA00001946"/>
    </source>
</evidence>
<evidence type="ECO:0000256" key="19">
    <source>
        <dbReference type="ARBA" id="ARBA00047493"/>
    </source>
</evidence>
<dbReference type="RefSeq" id="WP_046098842.1">
    <property type="nucleotide sequence ID" value="NZ_LAEN01000086.1"/>
</dbReference>
<protein>
    <recommendedName>
        <fullName evidence="9">Dihydrofolate synthase/folylpolyglutamate synthase</fullName>
        <ecNumber evidence="7">6.3.2.12</ecNumber>
        <ecNumber evidence="8">6.3.2.17</ecNumber>
    </recommendedName>
    <alternativeName>
        <fullName evidence="18">Folylpoly-gamma-glutamate synthetase-dihydrofolate synthetase</fullName>
    </alternativeName>
    <alternativeName>
        <fullName evidence="16">Folylpolyglutamate synthetase</fullName>
    </alternativeName>
    <alternativeName>
        <fullName evidence="17">Tetrahydrofolylpolyglutamate synthase</fullName>
    </alternativeName>
</protein>
<keyword evidence="11" id="KW-0479">Metal-binding</keyword>
<dbReference type="PANTHER" id="PTHR11136:SF0">
    <property type="entry name" value="DIHYDROFOLATE SYNTHETASE-RELATED"/>
    <property type="match status" value="1"/>
</dbReference>
<dbReference type="GO" id="GO:0005524">
    <property type="term" value="F:ATP binding"/>
    <property type="evidence" value="ECO:0007669"/>
    <property type="project" value="UniProtKB-KW"/>
</dbReference>
<dbReference type="InterPro" id="IPR036615">
    <property type="entry name" value="Mur_ligase_C_dom_sf"/>
</dbReference>
<organism evidence="26 27">
    <name type="scientific">Avibacterium paragallinarum</name>
    <name type="common">Haemophilus gallinarum</name>
    <dbReference type="NCBI Taxonomy" id="728"/>
    <lineage>
        <taxon>Bacteria</taxon>
        <taxon>Pseudomonadati</taxon>
        <taxon>Pseudomonadota</taxon>
        <taxon>Gammaproteobacteria</taxon>
        <taxon>Pasteurellales</taxon>
        <taxon>Pasteurellaceae</taxon>
        <taxon>Avibacterium</taxon>
    </lineage>
</organism>
<dbReference type="GO" id="GO:0004326">
    <property type="term" value="F:tetrahydrofolylpolyglutamate synthase activity"/>
    <property type="evidence" value="ECO:0007669"/>
    <property type="project" value="UniProtKB-EC"/>
</dbReference>
<evidence type="ECO:0000259" key="25">
    <source>
        <dbReference type="Pfam" id="PF08245"/>
    </source>
</evidence>
<evidence type="ECO:0000313" key="27">
    <source>
        <dbReference type="Proteomes" id="UP000254620"/>
    </source>
</evidence>
<sequence length="442" mass="49170">MNNHRHQLTATSPLSQWLSYLEQSHFKAIDLGLERIKSVAEQLDLLNPAPFVITVGGTNGKGTTCRLLEGILLNAGDRVGVYSSPHLLRYNERVRIQNQELPDEQHSASFAFIEQNKTQSLTYFEYSTLSALHLFKQAQLDVVILEVGLGGRLDATNIVDSDLAVITSIDIDHTDFLGDTREQIAFEKAGIFRANKPVIIGEPNVPHSMLAQAEKLHCQVSRRDVDWHFTASASDWQWHNEKVRLENLPFPHIPLANAATALAVLPYLPFNIAEVQIREALQQVQLAGRFQALNDEQRHRLAEKLACSEKTLPQTILDVGHNPHAAKYLVEKLTALKNPTQRIIAICGILKDKDTQGVLSPLLDVIDEWHCISLSGYRGQRGEELLAELQAVALSQNKTLKASSSSSMEQALQSAVQNSQENDVLLVFGSFYTVGQLLELLA</sequence>
<evidence type="ECO:0000256" key="16">
    <source>
        <dbReference type="ARBA" id="ARBA00030048"/>
    </source>
</evidence>
<evidence type="ECO:0000256" key="23">
    <source>
        <dbReference type="PIRNR" id="PIRNR001563"/>
    </source>
</evidence>
<reference evidence="26 27" key="1">
    <citation type="submission" date="2018-06" db="EMBL/GenBank/DDBJ databases">
        <authorList>
            <consortium name="Pathogen Informatics"/>
            <person name="Doyle S."/>
        </authorList>
    </citation>
    <scope>NUCLEOTIDE SEQUENCE [LARGE SCALE GENOMIC DNA]</scope>
    <source>
        <strain evidence="26 27">NCTC10926</strain>
    </source>
</reference>
<evidence type="ECO:0000256" key="8">
    <source>
        <dbReference type="ARBA" id="ARBA00013025"/>
    </source>
</evidence>
<feature type="domain" description="Mur ligase central" evidence="25">
    <location>
        <begin position="55"/>
        <end position="221"/>
    </location>
</feature>
<dbReference type="PANTHER" id="PTHR11136">
    <property type="entry name" value="FOLYLPOLYGLUTAMATE SYNTHASE-RELATED"/>
    <property type="match status" value="1"/>
</dbReference>
<dbReference type="AlphaFoldDB" id="A0A0F5EVY6"/>
<dbReference type="FunFam" id="3.40.1190.10:FF:000004">
    <property type="entry name" value="Dihydrofolate synthase/folylpolyglutamate synthase"/>
    <property type="match status" value="1"/>
</dbReference>
<evidence type="ECO:0000313" key="26">
    <source>
        <dbReference type="EMBL" id="SUU96909.1"/>
    </source>
</evidence>
<comment type="catalytic activity">
    <reaction evidence="21">
        <text>(6R)-5,10-methylenetetrahydrofolyl-(gamma-L-Glu)(n) + L-glutamate + ATP = (6R)-5,10-methylenetetrahydrofolyl-(gamma-L-Glu)(n+1) + ADP + phosphate + H(+)</text>
        <dbReference type="Rhea" id="RHEA:51912"/>
        <dbReference type="Rhea" id="RHEA-COMP:13257"/>
        <dbReference type="Rhea" id="RHEA-COMP:13258"/>
        <dbReference type="ChEBI" id="CHEBI:15378"/>
        <dbReference type="ChEBI" id="CHEBI:29985"/>
        <dbReference type="ChEBI" id="CHEBI:30616"/>
        <dbReference type="ChEBI" id="CHEBI:43474"/>
        <dbReference type="ChEBI" id="CHEBI:136572"/>
        <dbReference type="ChEBI" id="CHEBI:456216"/>
        <dbReference type="EC" id="6.3.2.17"/>
    </reaction>
</comment>
<dbReference type="GO" id="GO:0046656">
    <property type="term" value="P:folic acid biosynthetic process"/>
    <property type="evidence" value="ECO:0007669"/>
    <property type="project" value="UniProtKB-KW"/>
</dbReference>
<evidence type="ECO:0000256" key="6">
    <source>
        <dbReference type="ARBA" id="ARBA00011245"/>
    </source>
</evidence>
<keyword evidence="15" id="KW-0289">Folate biosynthesis</keyword>
<dbReference type="GO" id="GO:0005737">
    <property type="term" value="C:cytoplasm"/>
    <property type="evidence" value="ECO:0007669"/>
    <property type="project" value="TreeGrafter"/>
</dbReference>
<keyword evidence="10 23" id="KW-0436">Ligase</keyword>
<comment type="pathway">
    <text evidence="3">Cofactor biosynthesis; tetrahydrofolate biosynthesis; 7,8-dihydrofolate from 2-amino-4-hydroxy-6-hydroxymethyl-7,8-dihydropteridine diphosphate and 4-aminobenzoate: step 2/2.</text>
</comment>
<dbReference type="EC" id="6.3.2.17" evidence="8"/>
<proteinExistence type="inferred from homology"/>
<accession>A0A0F5EVY6</accession>
<keyword evidence="12 23" id="KW-0547">Nucleotide-binding</keyword>